<evidence type="ECO:0000256" key="1">
    <source>
        <dbReference type="SAM" id="Phobius"/>
    </source>
</evidence>
<dbReference type="PANTHER" id="PTHR32100">
    <property type="entry name" value="OMEGA-6 FATTY ACID DESATURASE, CHLOROPLASTIC"/>
    <property type="match status" value="1"/>
</dbReference>
<gene>
    <name evidence="4" type="ORF">UFOPK2334_00674</name>
    <name evidence="5" type="ORF">UFOPK2870_01341</name>
    <name evidence="3" type="ORF">UFOPK4179_00396</name>
    <name evidence="6" type="ORF">UFOPK4293_00420</name>
</gene>
<dbReference type="EMBL" id="CAFBQH010000017">
    <property type="protein sequence ID" value="CAB5046566.1"/>
    <property type="molecule type" value="Genomic_DNA"/>
</dbReference>
<protein>
    <submittedName>
        <fullName evidence="3">Unannotated protein</fullName>
    </submittedName>
</protein>
<dbReference type="GO" id="GO:0006629">
    <property type="term" value="P:lipid metabolic process"/>
    <property type="evidence" value="ECO:0007669"/>
    <property type="project" value="InterPro"/>
</dbReference>
<feature type="transmembrane region" description="Helical" evidence="1">
    <location>
        <begin position="229"/>
        <end position="249"/>
    </location>
</feature>
<dbReference type="EMBL" id="CAEZZL010000151">
    <property type="protein sequence ID" value="CAB4771540.1"/>
    <property type="molecule type" value="Genomic_DNA"/>
</dbReference>
<proteinExistence type="predicted"/>
<dbReference type="InterPro" id="IPR012171">
    <property type="entry name" value="Fatty_acid_desaturase"/>
</dbReference>
<dbReference type="EMBL" id="CAETWZ010000023">
    <property type="protein sequence ID" value="CAB4367612.1"/>
    <property type="molecule type" value="Genomic_DNA"/>
</dbReference>
<keyword evidence="1" id="KW-1133">Transmembrane helix</keyword>
<feature type="transmembrane region" description="Helical" evidence="1">
    <location>
        <begin position="195"/>
        <end position="223"/>
    </location>
</feature>
<evidence type="ECO:0000313" key="6">
    <source>
        <dbReference type="EMBL" id="CAB5046566.1"/>
    </source>
</evidence>
<feature type="transmembrane region" description="Helical" evidence="1">
    <location>
        <begin position="64"/>
        <end position="85"/>
    </location>
</feature>
<accession>A0A6J6AFR1</accession>
<feature type="domain" description="Fatty acid desaturase" evidence="2">
    <location>
        <begin position="60"/>
        <end position="319"/>
    </location>
</feature>
<evidence type="ECO:0000313" key="4">
    <source>
        <dbReference type="EMBL" id="CAB4673592.1"/>
    </source>
</evidence>
<keyword evidence="1" id="KW-0472">Membrane</keyword>
<dbReference type="EMBL" id="CAEZXA010000045">
    <property type="protein sequence ID" value="CAB4673592.1"/>
    <property type="molecule type" value="Genomic_DNA"/>
</dbReference>
<reference evidence="3" key="1">
    <citation type="submission" date="2020-05" db="EMBL/GenBank/DDBJ databases">
        <authorList>
            <person name="Chiriac C."/>
            <person name="Salcher M."/>
            <person name="Ghai R."/>
            <person name="Kavagutti S V."/>
        </authorList>
    </citation>
    <scope>NUCLEOTIDE SEQUENCE</scope>
</reference>
<sequence>MEVSIESPTMPAPRENSLNDVRAIIPEVCYERSPLRATRALVQATVLYVVPTVALILTNTWWAVGIWWLLAGLAVSGLFVLGHDASHNALLDSRRANRIIAQVCMAPSVHVESAWDLGHNRIHHGYTTRQGFDFVWHPLTVADYEALSGLKKLRHRLEWSCLGSGAYFFREVWWLKMWRFNAPGKRHDAIVRDKITLGSALLVATAAMVVIGALTGGVAAAIWMPIKVLVVPFLLFTQIIGWTVYVHHVDPDIRWWTRKEWTQFHGQMDSTTVLHTPRIINYLWFHNIFVHVPHHVDARIPFHKLPQAAAAIAQAFPDTVRYSNYSLKAYLQATKACKLYDFEAATWLPYPSRTTA</sequence>
<organism evidence="3">
    <name type="scientific">freshwater metagenome</name>
    <dbReference type="NCBI Taxonomy" id="449393"/>
    <lineage>
        <taxon>unclassified sequences</taxon>
        <taxon>metagenomes</taxon>
        <taxon>ecological metagenomes</taxon>
    </lineage>
</organism>
<keyword evidence="1" id="KW-0812">Transmembrane</keyword>
<evidence type="ECO:0000313" key="3">
    <source>
        <dbReference type="EMBL" id="CAB4367612.1"/>
    </source>
</evidence>
<dbReference type="GO" id="GO:0016491">
    <property type="term" value="F:oxidoreductase activity"/>
    <property type="evidence" value="ECO:0007669"/>
    <property type="project" value="InterPro"/>
</dbReference>
<name>A0A6J6AFR1_9ZZZZ</name>
<evidence type="ECO:0000259" key="2">
    <source>
        <dbReference type="Pfam" id="PF00487"/>
    </source>
</evidence>
<evidence type="ECO:0000313" key="5">
    <source>
        <dbReference type="EMBL" id="CAB4771540.1"/>
    </source>
</evidence>
<dbReference type="AlphaFoldDB" id="A0A6J6AFR1"/>
<feature type="transmembrane region" description="Helical" evidence="1">
    <location>
        <begin position="40"/>
        <end position="58"/>
    </location>
</feature>
<dbReference type="Pfam" id="PF00487">
    <property type="entry name" value="FA_desaturase"/>
    <property type="match status" value="1"/>
</dbReference>
<dbReference type="InterPro" id="IPR005804">
    <property type="entry name" value="FA_desaturase_dom"/>
</dbReference>